<evidence type="ECO:0000313" key="2">
    <source>
        <dbReference type="Proteomes" id="UP000198406"/>
    </source>
</evidence>
<dbReference type="InterPro" id="IPR019410">
    <property type="entry name" value="Methyltransf_16"/>
</dbReference>
<proteinExistence type="predicted"/>
<dbReference type="EMBL" id="BDSP01000148">
    <property type="protein sequence ID" value="GAX20465.1"/>
    <property type="molecule type" value="Genomic_DNA"/>
</dbReference>
<accession>A0A1Z5K2I8</accession>
<dbReference type="OrthoDB" id="194386at2759"/>
<evidence type="ECO:0000313" key="1">
    <source>
        <dbReference type="EMBL" id="GAX20465.1"/>
    </source>
</evidence>
<dbReference type="AlphaFoldDB" id="A0A1Z5K2I8"/>
<dbReference type="InterPro" id="IPR029063">
    <property type="entry name" value="SAM-dependent_MTases_sf"/>
</dbReference>
<sequence>MAPQNTNPDTTDCSQHECPFTVSQLVAAMASENDILDRTTGASEEEQTSFADTIQQYWEAGPSKRFLCSLVRNYIRQLGEHNVQSEALWNLLLLALQQRHSEIPDPHQSCYVTFSMPTQQQKQLTVRIYPYHNDVALRIWEAGAVLAEFLLQHPEWVAHQTVVELGAGVGLTSLVAAACSASHVYCTDFTEVCLQNLQHNIERNQLDCTISCGYLEWEAFGNYQEASDPRLQESCEKIAQANLLIAADVVYDVCAIPSLVKTFQRFFSDSDKDDDSKTILLASTMRRRETFAVLQDELKAKGIDCNVVADGDYYAELPLVFPMNFVQPRKDVNIYVLKIGKG</sequence>
<gene>
    <name evidence="1" type="ORF">FisN_22Hh033</name>
</gene>
<keyword evidence="2" id="KW-1185">Reference proteome</keyword>
<reference evidence="1 2" key="1">
    <citation type="journal article" date="2015" name="Plant Cell">
        <title>Oil accumulation by the oleaginous diatom Fistulifera solaris as revealed by the genome and transcriptome.</title>
        <authorList>
            <person name="Tanaka T."/>
            <person name="Maeda Y."/>
            <person name="Veluchamy A."/>
            <person name="Tanaka M."/>
            <person name="Abida H."/>
            <person name="Marechal E."/>
            <person name="Bowler C."/>
            <person name="Muto M."/>
            <person name="Sunaga Y."/>
            <person name="Tanaka M."/>
            <person name="Yoshino T."/>
            <person name="Taniguchi T."/>
            <person name="Fukuda Y."/>
            <person name="Nemoto M."/>
            <person name="Matsumoto M."/>
            <person name="Wong P.S."/>
            <person name="Aburatani S."/>
            <person name="Fujibuchi W."/>
        </authorList>
    </citation>
    <scope>NUCLEOTIDE SEQUENCE [LARGE SCALE GENOMIC DNA]</scope>
    <source>
        <strain evidence="1 2">JPCC DA0580</strain>
    </source>
</reference>
<dbReference type="PANTHER" id="PTHR14614">
    <property type="entry name" value="HEPATOCELLULAR CARCINOMA-ASSOCIATED ANTIGEN"/>
    <property type="match status" value="1"/>
</dbReference>
<comment type="caution">
    <text evidence="1">The sequence shown here is derived from an EMBL/GenBank/DDBJ whole genome shotgun (WGS) entry which is preliminary data.</text>
</comment>
<dbReference type="Proteomes" id="UP000198406">
    <property type="component" value="Unassembled WGS sequence"/>
</dbReference>
<dbReference type="CDD" id="cd02440">
    <property type="entry name" value="AdoMet_MTases"/>
    <property type="match status" value="1"/>
</dbReference>
<protein>
    <submittedName>
        <fullName evidence="1">Uncharacterized protein</fullName>
    </submittedName>
</protein>
<organism evidence="1 2">
    <name type="scientific">Fistulifera solaris</name>
    <name type="common">Oleaginous diatom</name>
    <dbReference type="NCBI Taxonomy" id="1519565"/>
    <lineage>
        <taxon>Eukaryota</taxon>
        <taxon>Sar</taxon>
        <taxon>Stramenopiles</taxon>
        <taxon>Ochrophyta</taxon>
        <taxon>Bacillariophyta</taxon>
        <taxon>Bacillariophyceae</taxon>
        <taxon>Bacillariophycidae</taxon>
        <taxon>Naviculales</taxon>
        <taxon>Naviculaceae</taxon>
        <taxon>Fistulifera</taxon>
    </lineage>
</organism>
<dbReference type="InParanoid" id="A0A1Z5K2I8"/>
<dbReference type="PANTHER" id="PTHR14614:SF130">
    <property type="entry name" value="PROTEIN-LYSINE N-METHYLTRANSFERASE EEF2KMT"/>
    <property type="match status" value="1"/>
</dbReference>
<name>A0A1Z5K2I8_FISSO</name>
<dbReference type="SUPFAM" id="SSF53335">
    <property type="entry name" value="S-adenosyl-L-methionine-dependent methyltransferases"/>
    <property type="match status" value="1"/>
</dbReference>
<dbReference type="Gene3D" id="3.40.50.150">
    <property type="entry name" value="Vaccinia Virus protein VP39"/>
    <property type="match status" value="1"/>
</dbReference>
<dbReference type="Pfam" id="PF10294">
    <property type="entry name" value="Methyltransf_16"/>
    <property type="match status" value="1"/>
</dbReference>